<reference evidence="1 2" key="1">
    <citation type="submission" date="2019-02" db="EMBL/GenBank/DDBJ databases">
        <title>Deep-cultivation of Planctomycetes and their phenomic and genomic characterization uncovers novel biology.</title>
        <authorList>
            <person name="Wiegand S."/>
            <person name="Jogler M."/>
            <person name="Boedeker C."/>
            <person name="Pinto D."/>
            <person name="Vollmers J."/>
            <person name="Rivas-Marin E."/>
            <person name="Kohn T."/>
            <person name="Peeters S.H."/>
            <person name="Heuer A."/>
            <person name="Rast P."/>
            <person name="Oberbeckmann S."/>
            <person name="Bunk B."/>
            <person name="Jeske O."/>
            <person name="Meyerdierks A."/>
            <person name="Storesund J.E."/>
            <person name="Kallscheuer N."/>
            <person name="Luecker S."/>
            <person name="Lage O.M."/>
            <person name="Pohl T."/>
            <person name="Merkel B.J."/>
            <person name="Hornburger P."/>
            <person name="Mueller R.-W."/>
            <person name="Bruemmer F."/>
            <person name="Labrenz M."/>
            <person name="Spormann A.M."/>
            <person name="Op den Camp H."/>
            <person name="Overmann J."/>
            <person name="Amann R."/>
            <person name="Jetten M.S.M."/>
            <person name="Mascher T."/>
            <person name="Medema M.H."/>
            <person name="Devos D.P."/>
            <person name="Kaster A.-K."/>
            <person name="Ovreas L."/>
            <person name="Rohde M."/>
            <person name="Galperin M.Y."/>
            <person name="Jogler C."/>
        </authorList>
    </citation>
    <scope>NUCLEOTIDE SEQUENCE [LARGE SCALE GENOMIC DNA]</scope>
    <source>
        <strain evidence="1 2">Pla133</strain>
    </source>
</reference>
<evidence type="ECO:0000313" key="1">
    <source>
        <dbReference type="EMBL" id="QDU70001.1"/>
    </source>
</evidence>
<name>A0A518BSQ1_9BACT</name>
<evidence type="ECO:0000313" key="2">
    <source>
        <dbReference type="Proteomes" id="UP000316921"/>
    </source>
</evidence>
<dbReference type="EMBL" id="CP036287">
    <property type="protein sequence ID" value="QDU70001.1"/>
    <property type="molecule type" value="Genomic_DNA"/>
</dbReference>
<keyword evidence="2" id="KW-1185">Reference proteome</keyword>
<gene>
    <name evidence="1" type="ORF">Pla133_51240</name>
</gene>
<dbReference type="Proteomes" id="UP000316921">
    <property type="component" value="Chromosome"/>
</dbReference>
<accession>A0A518BSQ1</accession>
<organism evidence="1 2">
    <name type="scientific">Engelhardtia mirabilis</name>
    <dbReference type="NCBI Taxonomy" id="2528011"/>
    <lineage>
        <taxon>Bacteria</taxon>
        <taxon>Pseudomonadati</taxon>
        <taxon>Planctomycetota</taxon>
        <taxon>Planctomycetia</taxon>
        <taxon>Planctomycetia incertae sedis</taxon>
        <taxon>Engelhardtia</taxon>
    </lineage>
</organism>
<dbReference type="KEGG" id="pbap:Pla133_51240"/>
<sequence length="74" mass="7648">MALGHRLAVAAGAACGLLSLLWDAPAETAALRGVLAWVAVLAHFRLSAKALGWRLRQEAAEERAANEAAAAEGN</sequence>
<dbReference type="AlphaFoldDB" id="A0A518BSQ1"/>
<proteinExistence type="predicted"/>
<protein>
    <submittedName>
        <fullName evidence="1">Uncharacterized protein</fullName>
    </submittedName>
</protein>